<dbReference type="GO" id="GO:0006281">
    <property type="term" value="P:DNA repair"/>
    <property type="evidence" value="ECO:0007669"/>
    <property type="project" value="InterPro"/>
</dbReference>
<gene>
    <name evidence="1" type="ORF">A2682_00505</name>
</gene>
<dbReference type="SUPFAM" id="SSF48150">
    <property type="entry name" value="DNA-glycosylase"/>
    <property type="match status" value="1"/>
</dbReference>
<dbReference type="InterPro" id="IPR011257">
    <property type="entry name" value="DNA_glycosylase"/>
</dbReference>
<protein>
    <submittedName>
        <fullName evidence="1">Uncharacterized protein</fullName>
    </submittedName>
</protein>
<dbReference type="AlphaFoldDB" id="A0A1G2PMC8"/>
<dbReference type="InterPro" id="IPR023170">
    <property type="entry name" value="HhH_base_excis_C"/>
</dbReference>
<reference evidence="1 2" key="1">
    <citation type="journal article" date="2016" name="Nat. Commun.">
        <title>Thousands of microbial genomes shed light on interconnected biogeochemical processes in an aquifer system.</title>
        <authorList>
            <person name="Anantharaman K."/>
            <person name="Brown C.T."/>
            <person name="Hug L.A."/>
            <person name="Sharon I."/>
            <person name="Castelle C.J."/>
            <person name="Probst A.J."/>
            <person name="Thomas B.C."/>
            <person name="Singh A."/>
            <person name="Wilkins M.J."/>
            <person name="Karaoz U."/>
            <person name="Brodie E.L."/>
            <person name="Williams K.H."/>
            <person name="Hubbard S.S."/>
            <person name="Banfield J.F."/>
        </authorList>
    </citation>
    <scope>NUCLEOTIDE SEQUENCE [LARGE SCALE GENOMIC DNA]</scope>
    <source>
        <strain evidence="2">RIFCSPHIGHO2_01_FULL_58_15</strain>
    </source>
</reference>
<dbReference type="Proteomes" id="UP000178690">
    <property type="component" value="Unassembled WGS sequence"/>
</dbReference>
<comment type="caution">
    <text evidence="1">The sequence shown here is derived from an EMBL/GenBank/DDBJ whole genome shotgun (WGS) entry which is preliminary data.</text>
</comment>
<proteinExistence type="predicted"/>
<dbReference type="GO" id="GO:0003824">
    <property type="term" value="F:catalytic activity"/>
    <property type="evidence" value="ECO:0007669"/>
    <property type="project" value="InterPro"/>
</dbReference>
<accession>A0A1G2PMC8</accession>
<organism evidence="1 2">
    <name type="scientific">Terrybacteria sp. (strain RIFCSPHIGHO2_01_FULL_58_15)</name>
    <dbReference type="NCBI Taxonomy" id="1802363"/>
    <lineage>
        <taxon>Bacteria</taxon>
        <taxon>Candidatus Terryibacteriota</taxon>
    </lineage>
</organism>
<name>A0A1G2PMC8_TERXR</name>
<evidence type="ECO:0000313" key="2">
    <source>
        <dbReference type="Proteomes" id="UP000178690"/>
    </source>
</evidence>
<evidence type="ECO:0000313" key="1">
    <source>
        <dbReference type="EMBL" id="OHA49488.1"/>
    </source>
</evidence>
<dbReference type="STRING" id="1802363.A2682_00505"/>
<sequence>MRLNEAALKKQIALLQRIGIPSDHEDEVPIALSPSVMGMLNLVTVAINHQTTPVHGVALTGTIFGRERRGWDYLRESFLAAARHDASIVSPSRLAEFTIAQLNSILKGSPIKRPKERVELLHDIGTKMCEAGWEDIDALYRGAQRALLRKDGSGILQQLAAFRAYADPLRKKSNYFCAIMQNQGLWRFRDPGNLGPPVNYHESRLLARLGILRIADPELHEKLRRGWEVTEEEDFALRKAAYRAIVRVAKALNVSPSAMHYLDWNFARNCCTRSNPHCTGCDASCVLPTRYRIGEHENPRCVFSDICPSRDLPEGERLLDPFSETIWH</sequence>
<dbReference type="EMBL" id="MHST01000009">
    <property type="protein sequence ID" value="OHA49488.1"/>
    <property type="molecule type" value="Genomic_DNA"/>
</dbReference>
<dbReference type="Gene3D" id="1.10.1670.10">
    <property type="entry name" value="Helix-hairpin-Helix base-excision DNA repair enzymes (C-terminal)"/>
    <property type="match status" value="1"/>
</dbReference>